<keyword evidence="4" id="KW-1133">Transmembrane helix</keyword>
<keyword evidence="3" id="KW-0812">Transmembrane</keyword>
<reference evidence="12 13" key="1">
    <citation type="journal article" date="2014" name="Agronomy (Basel)">
        <title>A Draft Genome Sequence for Ensete ventricosum, the Drought-Tolerant Tree Against Hunger.</title>
        <authorList>
            <person name="Harrison J."/>
            <person name="Moore K.A."/>
            <person name="Paszkiewicz K."/>
            <person name="Jones T."/>
            <person name="Grant M."/>
            <person name="Ambacheew D."/>
            <person name="Muzemil S."/>
            <person name="Studholme D.J."/>
        </authorList>
    </citation>
    <scope>NUCLEOTIDE SEQUENCE [LARGE SCALE GENOMIC DNA]</scope>
</reference>
<organism evidence="12 13">
    <name type="scientific">Ensete ventricosum</name>
    <name type="common">Abyssinian banana</name>
    <name type="synonym">Musa ensete</name>
    <dbReference type="NCBI Taxonomy" id="4639"/>
    <lineage>
        <taxon>Eukaryota</taxon>
        <taxon>Viridiplantae</taxon>
        <taxon>Streptophyta</taxon>
        <taxon>Embryophyta</taxon>
        <taxon>Tracheophyta</taxon>
        <taxon>Spermatophyta</taxon>
        <taxon>Magnoliopsida</taxon>
        <taxon>Liliopsida</taxon>
        <taxon>Zingiberales</taxon>
        <taxon>Musaceae</taxon>
        <taxon>Ensete</taxon>
    </lineage>
</organism>
<evidence type="ECO:0000256" key="8">
    <source>
        <dbReference type="ARBA" id="ARBA00023159"/>
    </source>
</evidence>
<dbReference type="Pfam" id="PF02365">
    <property type="entry name" value="NAM"/>
    <property type="match status" value="1"/>
</dbReference>
<dbReference type="GO" id="GO:0006355">
    <property type="term" value="P:regulation of DNA-templated transcription"/>
    <property type="evidence" value="ECO:0007669"/>
    <property type="project" value="InterPro"/>
</dbReference>
<keyword evidence="5" id="KW-0805">Transcription regulation</keyword>
<evidence type="ECO:0000259" key="11">
    <source>
        <dbReference type="PROSITE" id="PS51005"/>
    </source>
</evidence>
<evidence type="ECO:0000313" key="12">
    <source>
        <dbReference type="EMBL" id="RRT55273.1"/>
    </source>
</evidence>
<keyword evidence="9" id="KW-0804">Transcription</keyword>
<evidence type="ECO:0000256" key="3">
    <source>
        <dbReference type="ARBA" id="ARBA00022692"/>
    </source>
</evidence>
<dbReference type="GO" id="GO:0005634">
    <property type="term" value="C:nucleus"/>
    <property type="evidence" value="ECO:0007669"/>
    <property type="project" value="UniProtKB-SubCell"/>
</dbReference>
<dbReference type="InterPro" id="IPR036093">
    <property type="entry name" value="NAC_dom_sf"/>
</dbReference>
<dbReference type="PROSITE" id="PS51005">
    <property type="entry name" value="NAC"/>
    <property type="match status" value="1"/>
</dbReference>
<dbReference type="EMBL" id="AMZH03010167">
    <property type="protein sequence ID" value="RRT55273.1"/>
    <property type="molecule type" value="Genomic_DNA"/>
</dbReference>
<keyword evidence="10" id="KW-0539">Nucleus</keyword>
<dbReference type="Gene3D" id="2.170.150.80">
    <property type="entry name" value="NAC domain"/>
    <property type="match status" value="1"/>
</dbReference>
<accession>A0A426YU62</accession>
<evidence type="ECO:0000256" key="6">
    <source>
        <dbReference type="ARBA" id="ARBA00023125"/>
    </source>
</evidence>
<keyword evidence="8" id="KW-0010">Activator</keyword>
<dbReference type="AlphaFoldDB" id="A0A426YU62"/>
<dbReference type="PANTHER" id="PTHR31744">
    <property type="entry name" value="PROTEIN CUP-SHAPED COTYLEDON 2-RELATED"/>
    <property type="match status" value="1"/>
</dbReference>
<dbReference type="SUPFAM" id="SSF101941">
    <property type="entry name" value="NAC domain"/>
    <property type="match status" value="1"/>
</dbReference>
<dbReference type="GO" id="GO:0000976">
    <property type="term" value="F:transcription cis-regulatory region binding"/>
    <property type="evidence" value="ECO:0007669"/>
    <property type="project" value="UniProtKB-ARBA"/>
</dbReference>
<keyword evidence="6" id="KW-0238">DNA-binding</keyword>
<evidence type="ECO:0000256" key="5">
    <source>
        <dbReference type="ARBA" id="ARBA00023015"/>
    </source>
</evidence>
<sequence>SVVGSIADGRCGFLSFPPPRVDPRLDSRVTEASSSSRGLFRQIYLDTQRHLRRRKRYSKACDGGVYFIGRYILQSSLMPWPRRCALRLPHGFRFHPTDEELVNHYLKRKITGRIKSEVQVIPEIDVCKCEPWDLPGASNDPEWFFFAPKDRKYPNGHRSNRATEAGYWKATGKDRVIRSKSSAAKSTIIGMKKTLVFHRGRAPKGVRTNWIMHEYRTTELEFESGDQVCGSAFVGGYVLYRLFKKPEERSSSANAEEMEVNGFSPGDTQHDADMVEETETQMNQCSPESDLQEEPRSMPDSVQKQHAGIEMWLADKADGSTRVFVKPEMNCFNLDSPDEEAKAREKADPPQDAFAEFCDQEFAQIGHDVYSVDYGAESLQDLFNSLEELGSQNPISDCRDDLEGTGIQIRRRQAQQYQQNSDNLLLKQGTAGRRLHLQSSIRKAGDHVDDGISESEESRLPAFLDKLEDLRIHGKQDQH</sequence>
<dbReference type="PANTHER" id="PTHR31744:SF216">
    <property type="entry name" value="NAC TRANSCRIPTION FACTOR"/>
    <property type="match status" value="1"/>
</dbReference>
<proteinExistence type="predicted"/>
<evidence type="ECO:0000256" key="7">
    <source>
        <dbReference type="ARBA" id="ARBA00023136"/>
    </source>
</evidence>
<dbReference type="Proteomes" id="UP000287651">
    <property type="component" value="Unassembled WGS sequence"/>
</dbReference>
<evidence type="ECO:0000256" key="4">
    <source>
        <dbReference type="ARBA" id="ARBA00022989"/>
    </source>
</evidence>
<comment type="subcellular location">
    <subcellularLocation>
        <location evidence="2">Membrane</location>
        <topology evidence="2">Single-pass membrane protein</topology>
    </subcellularLocation>
    <subcellularLocation>
        <location evidence="1">Nucleus</location>
    </subcellularLocation>
</comment>
<feature type="non-terminal residue" evidence="12">
    <location>
        <position position="1"/>
    </location>
</feature>
<feature type="domain" description="NAC" evidence="11">
    <location>
        <begin position="88"/>
        <end position="245"/>
    </location>
</feature>
<evidence type="ECO:0000256" key="9">
    <source>
        <dbReference type="ARBA" id="ARBA00023163"/>
    </source>
</evidence>
<name>A0A426YU62_ENSVE</name>
<evidence type="ECO:0000256" key="1">
    <source>
        <dbReference type="ARBA" id="ARBA00004123"/>
    </source>
</evidence>
<evidence type="ECO:0000256" key="2">
    <source>
        <dbReference type="ARBA" id="ARBA00004167"/>
    </source>
</evidence>
<keyword evidence="7" id="KW-0472">Membrane</keyword>
<dbReference type="GO" id="GO:0016020">
    <property type="term" value="C:membrane"/>
    <property type="evidence" value="ECO:0007669"/>
    <property type="project" value="UniProtKB-SubCell"/>
</dbReference>
<evidence type="ECO:0000313" key="13">
    <source>
        <dbReference type="Proteomes" id="UP000287651"/>
    </source>
</evidence>
<gene>
    <name evidence="12" type="ORF">B296_00029256</name>
</gene>
<protein>
    <recommendedName>
        <fullName evidence="11">NAC domain-containing protein</fullName>
    </recommendedName>
</protein>
<comment type="caution">
    <text evidence="12">The sequence shown here is derived from an EMBL/GenBank/DDBJ whole genome shotgun (WGS) entry which is preliminary data.</text>
</comment>
<dbReference type="InterPro" id="IPR003441">
    <property type="entry name" value="NAC-dom"/>
</dbReference>
<evidence type="ECO:0000256" key="10">
    <source>
        <dbReference type="ARBA" id="ARBA00023242"/>
    </source>
</evidence>